<organism evidence="1 2">
    <name type="scientific">Paenibacillus thiaminolyticus</name>
    <name type="common">Bacillus thiaminolyticus</name>
    <dbReference type="NCBI Taxonomy" id="49283"/>
    <lineage>
        <taxon>Bacteria</taxon>
        <taxon>Bacillati</taxon>
        <taxon>Bacillota</taxon>
        <taxon>Bacilli</taxon>
        <taxon>Bacillales</taxon>
        <taxon>Paenibacillaceae</taxon>
        <taxon>Paenibacillus</taxon>
    </lineage>
</organism>
<gene>
    <name evidence="1" type="ORF">DQX05_07300</name>
</gene>
<dbReference type="OrthoDB" id="5770817at2"/>
<evidence type="ECO:0000313" key="2">
    <source>
        <dbReference type="Proteomes" id="UP000266177"/>
    </source>
</evidence>
<dbReference type="AlphaFoldDB" id="A0A3A3H208"/>
<comment type="caution">
    <text evidence="1">The sequence shown here is derived from an EMBL/GenBank/DDBJ whole genome shotgun (WGS) entry which is preliminary data.</text>
</comment>
<accession>A0A3A3H208</accession>
<dbReference type="EMBL" id="QYZD01000004">
    <property type="protein sequence ID" value="RJG25246.1"/>
    <property type="molecule type" value="Genomic_DNA"/>
</dbReference>
<reference evidence="1 2" key="1">
    <citation type="submission" date="2018-09" db="EMBL/GenBank/DDBJ databases">
        <title>Paenibacillus SK2017-BO5.</title>
        <authorList>
            <person name="Piskunova J.V."/>
            <person name="Dubiley S.A."/>
            <person name="Severinov K.V."/>
        </authorList>
    </citation>
    <scope>NUCLEOTIDE SEQUENCE [LARGE SCALE GENOMIC DNA]</scope>
    <source>
        <strain evidence="1 2">BO5</strain>
    </source>
</reference>
<evidence type="ECO:0000313" key="1">
    <source>
        <dbReference type="EMBL" id="RJG25246.1"/>
    </source>
</evidence>
<proteinExistence type="predicted"/>
<sequence length="77" mass="8827">MPNGGGLAILLKSHIDNQVRYVEDVAVIQAFDDDQTATRELVRSKDDELVYHTAKEKIEIQIKPLFGFRGNYDKHRV</sequence>
<dbReference type="Proteomes" id="UP000266177">
    <property type="component" value="Unassembled WGS sequence"/>
</dbReference>
<protein>
    <submittedName>
        <fullName evidence="1">Uncharacterized protein</fullName>
    </submittedName>
</protein>
<name>A0A3A3H208_PANTH</name>